<organism evidence="2 3">
    <name type="scientific">Aureococcus anophagefferens</name>
    <name type="common">Harmful bloom alga</name>
    <dbReference type="NCBI Taxonomy" id="44056"/>
    <lineage>
        <taxon>Eukaryota</taxon>
        <taxon>Sar</taxon>
        <taxon>Stramenopiles</taxon>
        <taxon>Ochrophyta</taxon>
        <taxon>Pelagophyceae</taxon>
        <taxon>Pelagomonadales</taxon>
        <taxon>Pelagomonadaceae</taxon>
        <taxon>Aureococcus</taxon>
    </lineage>
</organism>
<reference evidence="2 3" key="1">
    <citation type="submission" date="2024-03" db="EMBL/GenBank/DDBJ databases">
        <title>Aureococcus anophagefferens CCMP1851 and Kratosvirus quantuckense: Draft genome of a second virus-susceptible host strain in the model system.</title>
        <authorList>
            <person name="Chase E."/>
            <person name="Truchon A.R."/>
            <person name="Schepens W."/>
            <person name="Wilhelm S.W."/>
        </authorList>
    </citation>
    <scope>NUCLEOTIDE SEQUENCE [LARGE SCALE GENOMIC DNA]</scope>
    <source>
        <strain evidence="2 3">CCMP1851</strain>
    </source>
</reference>
<protein>
    <submittedName>
        <fullName evidence="2">Uncharacterized protein</fullName>
    </submittedName>
</protein>
<gene>
    <name evidence="2" type="ORF">SO694_00028023</name>
</gene>
<feature type="signal peptide" evidence="1">
    <location>
        <begin position="1"/>
        <end position="16"/>
    </location>
</feature>
<evidence type="ECO:0000313" key="2">
    <source>
        <dbReference type="EMBL" id="KAK7239555.1"/>
    </source>
</evidence>
<dbReference type="Proteomes" id="UP001363151">
    <property type="component" value="Unassembled WGS sequence"/>
</dbReference>
<sequence>MIQTFILVLLFWEHRGDIDTEGWTKFYDPDFAVTLAAACSHSTQTRAVKKRLDLVVCHREWSCSYAQLSAFVDSCGALLVALKTGAVREDDPLVKEARTLEALGLISVELLDSSWVVVDGDLVLLVNHILSLSQGHQCRMTAECFLLLSQFFVLGDGDLRADLHAHHRTIHAVCLFGKISMRYMLHLDHFFQSYKDAALADMLIFVELLRKASRIPSSV</sequence>
<evidence type="ECO:0000256" key="1">
    <source>
        <dbReference type="SAM" id="SignalP"/>
    </source>
</evidence>
<comment type="caution">
    <text evidence="2">The sequence shown here is derived from an EMBL/GenBank/DDBJ whole genome shotgun (WGS) entry which is preliminary data.</text>
</comment>
<dbReference type="EMBL" id="JBBJCI010000223">
    <property type="protein sequence ID" value="KAK7239555.1"/>
    <property type="molecule type" value="Genomic_DNA"/>
</dbReference>
<evidence type="ECO:0000313" key="3">
    <source>
        <dbReference type="Proteomes" id="UP001363151"/>
    </source>
</evidence>
<name>A0ABR1FVC5_AURAN</name>
<feature type="chain" id="PRO_5046419963" evidence="1">
    <location>
        <begin position="17"/>
        <end position="219"/>
    </location>
</feature>
<accession>A0ABR1FVC5</accession>
<keyword evidence="3" id="KW-1185">Reference proteome</keyword>
<keyword evidence="1" id="KW-0732">Signal</keyword>
<proteinExistence type="predicted"/>